<proteinExistence type="predicted"/>
<evidence type="ECO:0000259" key="3">
    <source>
        <dbReference type="PROSITE" id="PS50158"/>
    </source>
</evidence>
<organism evidence="4 5">
    <name type="scientific">Amanita muscaria (strain Koide BX008)</name>
    <dbReference type="NCBI Taxonomy" id="946122"/>
    <lineage>
        <taxon>Eukaryota</taxon>
        <taxon>Fungi</taxon>
        <taxon>Dikarya</taxon>
        <taxon>Basidiomycota</taxon>
        <taxon>Agaricomycotina</taxon>
        <taxon>Agaricomycetes</taxon>
        <taxon>Agaricomycetidae</taxon>
        <taxon>Agaricales</taxon>
        <taxon>Pluteineae</taxon>
        <taxon>Amanitaceae</taxon>
        <taxon>Amanita</taxon>
    </lineage>
</organism>
<feature type="non-terminal residue" evidence="4">
    <location>
        <position position="250"/>
    </location>
</feature>
<accession>A0A0C2WFG5</accession>
<evidence type="ECO:0000256" key="1">
    <source>
        <dbReference type="ARBA" id="ARBA00022664"/>
    </source>
</evidence>
<dbReference type="Pfam" id="PF00098">
    <property type="entry name" value="zf-CCHC"/>
    <property type="match status" value="1"/>
</dbReference>
<dbReference type="SUPFAM" id="SSF57756">
    <property type="entry name" value="Retrovirus zinc finger-like domains"/>
    <property type="match status" value="1"/>
</dbReference>
<dbReference type="OrthoDB" id="2895259at2759"/>
<evidence type="ECO:0000313" key="5">
    <source>
        <dbReference type="Proteomes" id="UP000054549"/>
    </source>
</evidence>
<dbReference type="GO" id="GO:0008270">
    <property type="term" value="F:zinc ion binding"/>
    <property type="evidence" value="ECO:0007669"/>
    <property type="project" value="UniProtKB-KW"/>
</dbReference>
<keyword evidence="2" id="KW-0862">Zinc</keyword>
<dbReference type="EMBL" id="KN818529">
    <property type="protein sequence ID" value="KIL55346.1"/>
    <property type="molecule type" value="Genomic_DNA"/>
</dbReference>
<feature type="domain" description="CCHC-type" evidence="3">
    <location>
        <begin position="217"/>
        <end position="232"/>
    </location>
</feature>
<keyword evidence="2" id="KW-0479">Metal-binding</keyword>
<evidence type="ECO:0000313" key="4">
    <source>
        <dbReference type="EMBL" id="KIL55346.1"/>
    </source>
</evidence>
<dbReference type="Proteomes" id="UP000054549">
    <property type="component" value="Unassembled WGS sequence"/>
</dbReference>
<dbReference type="STRING" id="946122.A0A0C2WFG5"/>
<keyword evidence="2" id="KW-0863">Zinc-finger</keyword>
<evidence type="ECO:0000256" key="2">
    <source>
        <dbReference type="PROSITE-ProRule" id="PRU00047"/>
    </source>
</evidence>
<dbReference type="Gene3D" id="4.10.60.10">
    <property type="entry name" value="Zinc finger, CCHC-type"/>
    <property type="match status" value="1"/>
</dbReference>
<keyword evidence="1" id="KW-0507">mRNA processing</keyword>
<reference evidence="4 5" key="1">
    <citation type="submission" date="2014-04" db="EMBL/GenBank/DDBJ databases">
        <title>Evolutionary Origins and Diversification of the Mycorrhizal Mutualists.</title>
        <authorList>
            <consortium name="DOE Joint Genome Institute"/>
            <consortium name="Mycorrhizal Genomics Consortium"/>
            <person name="Kohler A."/>
            <person name="Kuo A."/>
            <person name="Nagy L.G."/>
            <person name="Floudas D."/>
            <person name="Copeland A."/>
            <person name="Barry K.W."/>
            <person name="Cichocki N."/>
            <person name="Veneault-Fourrey C."/>
            <person name="LaButti K."/>
            <person name="Lindquist E.A."/>
            <person name="Lipzen A."/>
            <person name="Lundell T."/>
            <person name="Morin E."/>
            <person name="Murat C."/>
            <person name="Riley R."/>
            <person name="Ohm R."/>
            <person name="Sun H."/>
            <person name="Tunlid A."/>
            <person name="Henrissat B."/>
            <person name="Grigoriev I.V."/>
            <person name="Hibbett D.S."/>
            <person name="Martin F."/>
        </authorList>
    </citation>
    <scope>NUCLEOTIDE SEQUENCE [LARGE SCALE GENOMIC DNA]</scope>
    <source>
        <strain evidence="4 5">Koide BX008</strain>
    </source>
</reference>
<dbReference type="PROSITE" id="PS50158">
    <property type="entry name" value="ZF_CCHC"/>
    <property type="match status" value="1"/>
</dbReference>
<dbReference type="InParanoid" id="A0A0C2WFG5"/>
<dbReference type="AlphaFoldDB" id="A0A0C2WFG5"/>
<name>A0A0C2WFG5_AMAMK</name>
<dbReference type="SMART" id="SM00343">
    <property type="entry name" value="ZnF_C2HC"/>
    <property type="match status" value="1"/>
</dbReference>
<protein>
    <recommendedName>
        <fullName evidence="3">CCHC-type domain-containing protein</fullName>
    </recommendedName>
</protein>
<dbReference type="GO" id="GO:0003676">
    <property type="term" value="F:nucleic acid binding"/>
    <property type="evidence" value="ECO:0007669"/>
    <property type="project" value="InterPro"/>
</dbReference>
<gene>
    <name evidence="4" type="ORF">M378DRAFT_49102</name>
</gene>
<dbReference type="GO" id="GO:0006397">
    <property type="term" value="P:mRNA processing"/>
    <property type="evidence" value="ECO:0007669"/>
    <property type="project" value="UniProtKB-KW"/>
</dbReference>
<dbReference type="InterPro" id="IPR036875">
    <property type="entry name" value="Znf_CCHC_sf"/>
</dbReference>
<sequence>FNGAMKNVDGFIASCGLYMGARNAEFTTEQSRINWILSFCTKGAALDWQQSEMELGRVTGRMSFTTAEELEDEIQRRFGGTDKVATKIIHLRTIIQGGRIAEEHIQDFRKAAIGSGYEGRAIIEEFKRGLNQPLRERIMMSENVPITIEDWYNKALLFDQNYRNMIAEKKLYGGMSTGQRGPAFPQPPPYARPQSGPVIPMGVPMDVDRGQRRPFTCYNCGRPGHMSRNCTQPRQPRAVRTAEEINQMSF</sequence>
<feature type="non-terminal residue" evidence="4">
    <location>
        <position position="1"/>
    </location>
</feature>
<dbReference type="HOGENOM" id="CLU_079383_1_0_1"/>
<dbReference type="InterPro" id="IPR001878">
    <property type="entry name" value="Znf_CCHC"/>
</dbReference>
<keyword evidence="5" id="KW-1185">Reference proteome</keyword>